<gene>
    <name evidence="1" type="ORF">ACFOEB_13240</name>
</gene>
<dbReference type="InterPro" id="IPR045617">
    <property type="entry name" value="DUF6445"/>
</dbReference>
<sequence length="242" mass="27393">MSSIYTPPPNLSANPSAHIECRHIGREQQPVLVIDDFLNNPDWLVKRASEAPFKPDPGLFPGHRTPAPSVYTDALERALPPLLAKVFDTRPGDITRVESSYSLVTQTPASLKPLQRIPHFDSRHPRELASIYFLCNRLNEQYGGTAFYRHRSTGFESITEERFKRYMQALEADAQQVGLPAADYIYSDTKVFEKIAEIPARYNRLVLYPCTSLHSGVIRPGFDFSQEPTNARLSINSFLISR</sequence>
<dbReference type="Proteomes" id="UP001595548">
    <property type="component" value="Unassembled WGS sequence"/>
</dbReference>
<keyword evidence="2" id="KW-1185">Reference proteome</keyword>
<reference evidence="2" key="1">
    <citation type="journal article" date="2019" name="Int. J. Syst. Evol. Microbiol.">
        <title>The Global Catalogue of Microorganisms (GCM) 10K type strain sequencing project: providing services to taxonomists for standard genome sequencing and annotation.</title>
        <authorList>
            <consortium name="The Broad Institute Genomics Platform"/>
            <consortium name="The Broad Institute Genome Sequencing Center for Infectious Disease"/>
            <person name="Wu L."/>
            <person name="Ma J."/>
        </authorList>
    </citation>
    <scope>NUCLEOTIDE SEQUENCE [LARGE SCALE GENOMIC DNA]</scope>
    <source>
        <strain evidence="2">KCTC 52141</strain>
    </source>
</reference>
<dbReference type="EMBL" id="JBHRTL010000028">
    <property type="protein sequence ID" value="MFC3156168.1"/>
    <property type="molecule type" value="Genomic_DNA"/>
</dbReference>
<proteinExistence type="predicted"/>
<evidence type="ECO:0000313" key="2">
    <source>
        <dbReference type="Proteomes" id="UP001595548"/>
    </source>
</evidence>
<dbReference type="Pfam" id="PF20043">
    <property type="entry name" value="DUF6445"/>
    <property type="match status" value="1"/>
</dbReference>
<evidence type="ECO:0000313" key="1">
    <source>
        <dbReference type="EMBL" id="MFC3156168.1"/>
    </source>
</evidence>
<accession>A0ABV7HQL2</accession>
<organism evidence="1 2">
    <name type="scientific">Gilvimarinus japonicus</name>
    <dbReference type="NCBI Taxonomy" id="1796469"/>
    <lineage>
        <taxon>Bacteria</taxon>
        <taxon>Pseudomonadati</taxon>
        <taxon>Pseudomonadota</taxon>
        <taxon>Gammaproteobacteria</taxon>
        <taxon>Cellvibrionales</taxon>
        <taxon>Cellvibrionaceae</taxon>
        <taxon>Gilvimarinus</taxon>
    </lineage>
</organism>
<protein>
    <submittedName>
        <fullName evidence="1">DUF6445 family protein</fullName>
    </submittedName>
</protein>
<dbReference type="RefSeq" id="WP_382417297.1">
    <property type="nucleotide sequence ID" value="NZ_AP031500.1"/>
</dbReference>
<comment type="caution">
    <text evidence="1">The sequence shown here is derived from an EMBL/GenBank/DDBJ whole genome shotgun (WGS) entry which is preliminary data.</text>
</comment>
<name>A0ABV7HQL2_9GAMM</name>